<comment type="similarity">
    <text evidence="2">Belongs to the EPCAM family.</text>
</comment>
<feature type="compositionally biased region" description="Pro residues" evidence="14">
    <location>
        <begin position="101"/>
        <end position="115"/>
    </location>
</feature>
<reference evidence="17" key="1">
    <citation type="submission" date="2025-08" db="UniProtKB">
        <authorList>
            <consortium name="Ensembl"/>
        </authorList>
    </citation>
    <scope>IDENTIFICATION</scope>
</reference>
<protein>
    <recommendedName>
        <fullName evidence="3">Epithelial cell adhesion molecule</fullName>
    </recommendedName>
    <alternativeName>
        <fullName evidence="12">Tumor-associated calcium signal transducer 1</fullName>
    </alternativeName>
</protein>
<evidence type="ECO:0000256" key="15">
    <source>
        <dbReference type="SAM" id="Phobius"/>
    </source>
</evidence>
<dbReference type="PROSITE" id="PS51162">
    <property type="entry name" value="THYROGLOBULIN_1_2"/>
    <property type="match status" value="1"/>
</dbReference>
<name>A0A674IND5_9SAUR</name>
<proteinExistence type="inferred from homology"/>
<evidence type="ECO:0000256" key="2">
    <source>
        <dbReference type="ARBA" id="ARBA00007669"/>
    </source>
</evidence>
<keyword evidence="9 15" id="KW-0472">Membrane</keyword>
<dbReference type="Pfam" id="PF18635">
    <property type="entry name" value="EpCAM_N"/>
    <property type="match status" value="1"/>
</dbReference>
<dbReference type="GO" id="GO:0098641">
    <property type="term" value="F:cadherin binding involved in cell-cell adhesion"/>
    <property type="evidence" value="ECO:0007669"/>
    <property type="project" value="TreeGrafter"/>
</dbReference>
<keyword evidence="7" id="KW-0677">Repeat</keyword>
<comment type="subcellular location">
    <subcellularLocation>
        <location evidence="1">Lateral cell membrane</location>
        <topology evidence="1">Single-pass type I membrane protein</topology>
    </subcellularLocation>
</comment>
<dbReference type="Ensembl" id="ENSTMTT00000009358.1">
    <property type="protein sequence ID" value="ENSTMTP00000009054.1"/>
    <property type="gene ID" value="ENSTMTG00000006606.1"/>
</dbReference>
<dbReference type="InterPro" id="IPR041630">
    <property type="entry name" value="EpCAM_N"/>
</dbReference>
<evidence type="ECO:0000256" key="1">
    <source>
        <dbReference type="ARBA" id="ARBA00004591"/>
    </source>
</evidence>
<dbReference type="GO" id="GO:0009986">
    <property type="term" value="C:cell surface"/>
    <property type="evidence" value="ECO:0007669"/>
    <property type="project" value="Ensembl"/>
</dbReference>
<dbReference type="Gene3D" id="4.10.800.10">
    <property type="entry name" value="Thyroglobulin type-1"/>
    <property type="match status" value="1"/>
</dbReference>
<feature type="region of interest" description="Disordered" evidence="14">
    <location>
        <begin position="97"/>
        <end position="117"/>
    </location>
</feature>
<evidence type="ECO:0000256" key="8">
    <source>
        <dbReference type="ARBA" id="ARBA00022989"/>
    </source>
</evidence>
<evidence type="ECO:0000256" key="13">
    <source>
        <dbReference type="PROSITE-ProRule" id="PRU00500"/>
    </source>
</evidence>
<feature type="region of interest" description="Disordered" evidence="14">
    <location>
        <begin position="1"/>
        <end position="66"/>
    </location>
</feature>
<keyword evidence="10" id="KW-1015">Disulfide bond</keyword>
<dbReference type="GeneTree" id="ENSGT00390000018245"/>
<dbReference type="PANTHER" id="PTHR14168:SF2">
    <property type="entry name" value="EPITHELIAL CELL ADHESION MOLECULE"/>
    <property type="match status" value="1"/>
</dbReference>
<dbReference type="Proteomes" id="UP000472274">
    <property type="component" value="Unplaced"/>
</dbReference>
<keyword evidence="11" id="KW-0325">Glycoprotein</keyword>
<dbReference type="PROSITE" id="PS00484">
    <property type="entry name" value="THYROGLOBULIN_1_1"/>
    <property type="match status" value="1"/>
</dbReference>
<comment type="caution">
    <text evidence="13">Lacks conserved residue(s) required for the propagation of feature annotation.</text>
</comment>
<evidence type="ECO:0000313" key="17">
    <source>
        <dbReference type="Ensembl" id="ENSTMTP00000009054.1"/>
    </source>
</evidence>
<accession>A0A674IND5</accession>
<dbReference type="Pfam" id="PF21283">
    <property type="entry name" value="EPCAM-Trop-2_C"/>
    <property type="match status" value="1"/>
</dbReference>
<dbReference type="GO" id="GO:0001657">
    <property type="term" value="P:ureteric bud development"/>
    <property type="evidence" value="ECO:0007669"/>
    <property type="project" value="Ensembl"/>
</dbReference>
<dbReference type="GO" id="GO:0045944">
    <property type="term" value="P:positive regulation of transcription by RNA polymerase II"/>
    <property type="evidence" value="ECO:0007669"/>
    <property type="project" value="Ensembl"/>
</dbReference>
<evidence type="ECO:0000256" key="3">
    <source>
        <dbReference type="ARBA" id="ARBA00015562"/>
    </source>
</evidence>
<evidence type="ECO:0000256" key="12">
    <source>
        <dbReference type="ARBA" id="ARBA00031829"/>
    </source>
</evidence>
<dbReference type="GO" id="GO:0016324">
    <property type="term" value="C:apical plasma membrane"/>
    <property type="evidence" value="ECO:0007669"/>
    <property type="project" value="Ensembl"/>
</dbReference>
<dbReference type="AlphaFoldDB" id="A0A674IND5"/>
<dbReference type="SUPFAM" id="SSF57610">
    <property type="entry name" value="Thyroglobulin type-1 domain"/>
    <property type="match status" value="1"/>
</dbReference>
<dbReference type="InterPro" id="IPR036857">
    <property type="entry name" value="Thyroglobulin_1_sf"/>
</dbReference>
<evidence type="ECO:0000256" key="7">
    <source>
        <dbReference type="ARBA" id="ARBA00022737"/>
    </source>
</evidence>
<keyword evidence="8 15" id="KW-1133">Transmembrane helix</keyword>
<dbReference type="GO" id="GO:0044877">
    <property type="term" value="F:protein-containing complex binding"/>
    <property type="evidence" value="ECO:0007669"/>
    <property type="project" value="Ensembl"/>
</dbReference>
<dbReference type="GO" id="GO:0023019">
    <property type="term" value="P:signal transduction involved in regulation of gene expression"/>
    <property type="evidence" value="ECO:0007669"/>
    <property type="project" value="Ensembl"/>
</dbReference>
<evidence type="ECO:0000256" key="6">
    <source>
        <dbReference type="ARBA" id="ARBA00022729"/>
    </source>
</evidence>
<dbReference type="FunCoup" id="A0A674IND5">
    <property type="interactions" value="113"/>
</dbReference>
<evidence type="ECO:0000256" key="11">
    <source>
        <dbReference type="ARBA" id="ARBA00023180"/>
    </source>
</evidence>
<dbReference type="SMART" id="SM00211">
    <property type="entry name" value="TY"/>
    <property type="match status" value="1"/>
</dbReference>
<dbReference type="CDD" id="cd00191">
    <property type="entry name" value="TY"/>
    <property type="match status" value="1"/>
</dbReference>
<evidence type="ECO:0000256" key="14">
    <source>
        <dbReference type="SAM" id="MobiDB-lite"/>
    </source>
</evidence>
<dbReference type="Pfam" id="PF00086">
    <property type="entry name" value="Thyroglobulin_1"/>
    <property type="match status" value="1"/>
</dbReference>
<organism evidence="17 18">
    <name type="scientific">Terrapene triunguis</name>
    <name type="common">Three-toed box turtle</name>
    <dbReference type="NCBI Taxonomy" id="2587831"/>
    <lineage>
        <taxon>Eukaryota</taxon>
        <taxon>Metazoa</taxon>
        <taxon>Chordata</taxon>
        <taxon>Craniata</taxon>
        <taxon>Vertebrata</taxon>
        <taxon>Euteleostomi</taxon>
        <taxon>Archelosauria</taxon>
        <taxon>Testudinata</taxon>
        <taxon>Testudines</taxon>
        <taxon>Cryptodira</taxon>
        <taxon>Durocryptodira</taxon>
        <taxon>Testudinoidea</taxon>
        <taxon>Emydidae</taxon>
        <taxon>Terrapene</taxon>
    </lineage>
</organism>
<sequence>MVAGPGAPQVRHRAWDPSPTESLSFAQARRGLLARPGRVGQRQRSQGEERRWQQRPQVGVTGEGRRGEARLGHYLRNLSGSSGSDWERFPEAHAQVALPQPTGPSAPDPGPPTPRPLAMELLRGAALLLLLVAAVCWAQQDQSCTCANNKRTTSCTNNSGICECTSFGSQVTIQCDTLTSKCLLMKAEMAALKKSGRRAKPEYAYVDNDGIYDPDCENSGIFKARQCNGTSCWCVNSAGARRTEKGDTNLQCSELVRTSWIIIETKHAERSTAVDPSRLEETIKNEFNTRYLLNPKYINDVLYENPYITIELKQNGSQKSGKDVDIADVAYYFEKDVKGDSLLQNGMLQINISEEPLKFDQALIYYVDEKPPEFSMKGLTAGVIAVIVVVILAIVAGIVVLVITRRRRGKYEKSEAKEMNEMQRELNP</sequence>
<evidence type="ECO:0000256" key="4">
    <source>
        <dbReference type="ARBA" id="ARBA00022475"/>
    </source>
</evidence>
<dbReference type="InterPro" id="IPR043406">
    <property type="entry name" value="EPCAM/Trop-2"/>
</dbReference>
<dbReference type="InterPro" id="IPR000716">
    <property type="entry name" value="Thyroglobulin_1"/>
</dbReference>
<reference evidence="17" key="2">
    <citation type="submission" date="2025-09" db="UniProtKB">
        <authorList>
            <consortium name="Ensembl"/>
        </authorList>
    </citation>
    <scope>IDENTIFICATION</scope>
</reference>
<dbReference type="InParanoid" id="A0A674IND5"/>
<keyword evidence="6" id="KW-0732">Signal</keyword>
<dbReference type="PANTHER" id="PTHR14168">
    <property type="entry name" value="TUMOR-ASSOCIATED CALCIUM SIGNAL TRANSDUCER"/>
    <property type="match status" value="1"/>
</dbReference>
<dbReference type="GO" id="GO:0048863">
    <property type="term" value="P:stem cell differentiation"/>
    <property type="evidence" value="ECO:0007669"/>
    <property type="project" value="Ensembl"/>
</dbReference>
<feature type="transmembrane region" description="Helical" evidence="15">
    <location>
        <begin position="379"/>
        <end position="403"/>
    </location>
</feature>
<keyword evidence="4" id="KW-1003">Cell membrane</keyword>
<evidence type="ECO:0000259" key="16">
    <source>
        <dbReference type="PROSITE" id="PS51162"/>
    </source>
</evidence>
<evidence type="ECO:0000256" key="5">
    <source>
        <dbReference type="ARBA" id="ARBA00022692"/>
    </source>
</evidence>
<keyword evidence="5 15" id="KW-0812">Transmembrane</keyword>
<dbReference type="GO" id="GO:0016323">
    <property type="term" value="C:basolateral plasma membrane"/>
    <property type="evidence" value="ECO:0007669"/>
    <property type="project" value="Ensembl"/>
</dbReference>
<evidence type="ECO:0000313" key="18">
    <source>
        <dbReference type="Proteomes" id="UP000472274"/>
    </source>
</evidence>
<dbReference type="InterPro" id="IPR049420">
    <property type="entry name" value="EPCAM-Trop-2_C"/>
</dbReference>
<feature type="domain" description="Thyroglobulin type-1" evidence="16">
    <location>
        <begin position="179"/>
        <end position="252"/>
    </location>
</feature>
<feature type="compositionally biased region" description="Low complexity" evidence="14">
    <location>
        <begin position="35"/>
        <end position="44"/>
    </location>
</feature>
<evidence type="ECO:0000256" key="9">
    <source>
        <dbReference type="ARBA" id="ARBA00023136"/>
    </source>
</evidence>
<dbReference type="GO" id="GO:0016328">
    <property type="term" value="C:lateral plasma membrane"/>
    <property type="evidence" value="ECO:0007669"/>
    <property type="project" value="UniProtKB-SubCell"/>
</dbReference>
<keyword evidence="18" id="KW-1185">Reference proteome</keyword>
<gene>
    <name evidence="17" type="primary">EPCAM</name>
</gene>
<dbReference type="GO" id="GO:0005923">
    <property type="term" value="C:bicellular tight junction"/>
    <property type="evidence" value="ECO:0007669"/>
    <property type="project" value="Ensembl"/>
</dbReference>
<dbReference type="GO" id="GO:2000648">
    <property type="term" value="P:positive regulation of stem cell proliferation"/>
    <property type="evidence" value="ECO:0007669"/>
    <property type="project" value="Ensembl"/>
</dbReference>
<evidence type="ECO:0000256" key="10">
    <source>
        <dbReference type="ARBA" id="ARBA00023157"/>
    </source>
</evidence>
<dbReference type="GO" id="GO:2000048">
    <property type="term" value="P:negative regulation of cell-cell adhesion mediated by cadherin"/>
    <property type="evidence" value="ECO:0007669"/>
    <property type="project" value="Ensembl"/>
</dbReference>